<organism evidence="4 5">
    <name type="scientific">Bradyrhizobium centrolobii</name>
    <dbReference type="NCBI Taxonomy" id="1505087"/>
    <lineage>
        <taxon>Bacteria</taxon>
        <taxon>Pseudomonadati</taxon>
        <taxon>Pseudomonadota</taxon>
        <taxon>Alphaproteobacteria</taxon>
        <taxon>Hyphomicrobiales</taxon>
        <taxon>Nitrobacteraceae</taxon>
        <taxon>Bradyrhizobium</taxon>
    </lineage>
</organism>
<reference evidence="4 5" key="1">
    <citation type="submission" date="2016-03" db="EMBL/GenBank/DDBJ databases">
        <title>Draft Genome Sequence of the Strain BR 10245 (Bradyrhizobium sp.) isolated from nodules of Centrolobium paraense.</title>
        <authorList>
            <person name="Simoes-Araujo J.L.Sr."/>
            <person name="Barauna A.C."/>
            <person name="Silva K."/>
            <person name="Zilli J.E."/>
        </authorList>
    </citation>
    <scope>NUCLEOTIDE SEQUENCE [LARGE SCALE GENOMIC DNA]</scope>
    <source>
        <strain evidence="4 5">BR 10245</strain>
    </source>
</reference>
<dbReference type="STRING" id="1505087.AYJ54_24675"/>
<evidence type="ECO:0000313" key="5">
    <source>
        <dbReference type="Proteomes" id="UP000076959"/>
    </source>
</evidence>
<feature type="domain" description="YscD-like Bon-like" evidence="2">
    <location>
        <begin position="173"/>
        <end position="232"/>
    </location>
</feature>
<evidence type="ECO:0008006" key="6">
    <source>
        <dbReference type="Google" id="ProtNLM"/>
    </source>
</evidence>
<gene>
    <name evidence="4" type="ORF">AYJ54_24675</name>
</gene>
<dbReference type="RefSeq" id="WP_063680272.1">
    <property type="nucleotide sequence ID" value="NZ_LUUB01000089.1"/>
</dbReference>
<dbReference type="GeneID" id="32581179"/>
<dbReference type="AlphaFoldDB" id="A0A176YFR2"/>
<keyword evidence="1" id="KW-0812">Transmembrane</keyword>
<dbReference type="Pfam" id="PF23893">
    <property type="entry name" value="Y4YQ_C"/>
    <property type="match status" value="1"/>
</dbReference>
<keyword evidence="5" id="KW-1185">Reference proteome</keyword>
<dbReference type="Proteomes" id="UP000076959">
    <property type="component" value="Unassembled WGS sequence"/>
</dbReference>
<keyword evidence="1" id="KW-0472">Membrane</keyword>
<dbReference type="InterPro" id="IPR057770">
    <property type="entry name" value="YscD/Y4YQ_C"/>
</dbReference>
<keyword evidence="1" id="KW-1133">Transmembrane helix</keyword>
<evidence type="ECO:0000256" key="1">
    <source>
        <dbReference type="SAM" id="Phobius"/>
    </source>
</evidence>
<feature type="domain" description="YscD/Y4YQ C-terminal" evidence="3">
    <location>
        <begin position="244"/>
        <end position="295"/>
    </location>
</feature>
<dbReference type="InterPro" id="IPR053946">
    <property type="entry name" value="YscD_ppl_3rd"/>
</dbReference>
<evidence type="ECO:0000259" key="3">
    <source>
        <dbReference type="Pfam" id="PF23893"/>
    </source>
</evidence>
<evidence type="ECO:0000313" key="4">
    <source>
        <dbReference type="EMBL" id="OAF03756.1"/>
    </source>
</evidence>
<proteinExistence type="predicted"/>
<comment type="caution">
    <text evidence="4">The sequence shown here is derived from an EMBL/GenBank/DDBJ whole genome shotgun (WGS) entry which is preliminary data.</text>
</comment>
<evidence type="ECO:0000259" key="2">
    <source>
        <dbReference type="Pfam" id="PF21934"/>
    </source>
</evidence>
<dbReference type="Pfam" id="PF21934">
    <property type="entry name" value="Yop-YscD_ppl_3rd"/>
    <property type="match status" value="1"/>
</dbReference>
<name>A0A176YFR2_9BRAD</name>
<sequence length="297" mass="31555">MDEAPSLHFEVLSGLYCGLSRKAAMGTSLIGSGLDADIVFVEQGLEPHHLRVTLLCNSIEIEVLSTGISIEDKGNIAAGERVVFPLPIVIRAGTMSIRWTVQDSAPAGSIGPSRVSLLTVAIVLLGLLGIGTFSAVFFDNASAGAPSIASSHGVELGPKLTVNRPDDRIIHSAAELLQEEVDRAGLLNIKVNSGLGIVTAEGAVPPALAARWQEVQQWFDHRTHGTLTLVNGVAVKEEKAPSSIAIEAVWRGTPPYLLVGGQKYFVGALLSDGWTLDRIEERRVLLSRNGRLAAISF</sequence>
<accession>A0A176YFR2</accession>
<dbReference type="EMBL" id="LUUB01000089">
    <property type="protein sequence ID" value="OAF03756.1"/>
    <property type="molecule type" value="Genomic_DNA"/>
</dbReference>
<protein>
    <recommendedName>
        <fullName evidence="6">Yop protein translocation protein D periplasmic domain-containing protein</fullName>
    </recommendedName>
</protein>
<dbReference type="OrthoDB" id="9806163at2"/>
<feature type="transmembrane region" description="Helical" evidence="1">
    <location>
        <begin position="115"/>
        <end position="138"/>
    </location>
</feature>